<sequence>MENIFVTSGTSVLGFQTITLLSKNGYSVHSISKPPLQEKLLKLSLENHCFGDFTGLSDAEVIRWLRGMDTVFYTSTLSSDTIAPKPAQEFFFRENVEPLERLMKLAKEAGVRRFILFTSFYNALSRKWPELELSEVHPFIHSTLEQEKLADELTARDFQVVVLLTPFLLLDDPDQTTSFAHHFKQIRQTSEASLFQAEPIRWTFLTEAGLSRALQTVLTDDRLGSGSYLLGSGDMEALRVYELLQAEAKFPFEIKLVTAADLEKQGMAERQRLREDASEAGLASIERAKLKQRSLVLDENQLDSRFYQDEPGLEDAVRARLAQLQ</sequence>
<dbReference type="SUPFAM" id="SSF51735">
    <property type="entry name" value="NAD(P)-binding Rossmann-fold domains"/>
    <property type="match status" value="1"/>
</dbReference>
<evidence type="ECO:0000313" key="3">
    <source>
        <dbReference type="Proteomes" id="UP000019249"/>
    </source>
</evidence>
<dbReference type="Pfam" id="PF01370">
    <property type="entry name" value="Epimerase"/>
    <property type="match status" value="1"/>
</dbReference>
<comment type="caution">
    <text evidence="2">The sequence shown here is derived from an EMBL/GenBank/DDBJ whole genome shotgun (WGS) entry which is preliminary data.</text>
</comment>
<dbReference type="InterPro" id="IPR001509">
    <property type="entry name" value="Epimerase_deHydtase"/>
</dbReference>
<organism evidence="2 3">
    <name type="scientific">Listeria floridensis FSL S10-1187</name>
    <dbReference type="NCBI Taxonomy" id="1265817"/>
    <lineage>
        <taxon>Bacteria</taxon>
        <taxon>Bacillati</taxon>
        <taxon>Bacillota</taxon>
        <taxon>Bacilli</taxon>
        <taxon>Bacillales</taxon>
        <taxon>Listeriaceae</taxon>
        <taxon>Listeria</taxon>
    </lineage>
</organism>
<dbReference type="InterPro" id="IPR036291">
    <property type="entry name" value="NAD(P)-bd_dom_sf"/>
</dbReference>
<accession>A0ABP3AV81</accession>
<dbReference type="EMBL" id="AODF01000032">
    <property type="protein sequence ID" value="EUJ27429.1"/>
    <property type="molecule type" value="Genomic_DNA"/>
</dbReference>
<dbReference type="Gene3D" id="3.40.50.720">
    <property type="entry name" value="NAD(P)-binding Rossmann-like Domain"/>
    <property type="match status" value="1"/>
</dbReference>
<protein>
    <submittedName>
        <fullName evidence="2">Nucleoside-diphosphate-sugar epimerase</fullName>
    </submittedName>
</protein>
<proteinExistence type="predicted"/>
<reference evidence="2 3" key="1">
    <citation type="journal article" date="2014" name="Int. J. Syst. Evol. Microbiol.">
        <title>Listeria floridensis sp. nov., Listeria aquatica sp. nov., Listeria cornellensis sp. nov., Listeria riparia sp. nov. and Listeria grandensis sp. nov., from agricultural and natural environments.</title>
        <authorList>
            <person name="den Bakker H.C."/>
            <person name="Warchocki S."/>
            <person name="Wright E.M."/>
            <person name="Allred A.F."/>
            <person name="Ahlstrom C."/>
            <person name="Manuel C.S."/>
            <person name="Stasiewicz M.J."/>
            <person name="Burrell A."/>
            <person name="Roof S."/>
            <person name="Strawn L."/>
            <person name="Fortes E.D."/>
            <person name="Nightingale K.K."/>
            <person name="Kephart D."/>
            <person name="Wiedmann M."/>
        </authorList>
    </citation>
    <scope>NUCLEOTIDE SEQUENCE [LARGE SCALE GENOMIC DNA]</scope>
    <source>
        <strain evidence="2 3">FSL S10-1187</strain>
    </source>
</reference>
<gene>
    <name evidence="2" type="ORF">MFLO_13238</name>
</gene>
<dbReference type="RefSeq" id="WP_036098156.1">
    <property type="nucleotide sequence ID" value="NZ_AODF01000032.1"/>
</dbReference>
<dbReference type="Proteomes" id="UP000019249">
    <property type="component" value="Unassembled WGS sequence"/>
</dbReference>
<keyword evidence="3" id="KW-1185">Reference proteome</keyword>
<evidence type="ECO:0000313" key="2">
    <source>
        <dbReference type="EMBL" id="EUJ27429.1"/>
    </source>
</evidence>
<feature type="domain" description="NAD-dependent epimerase/dehydratase" evidence="1">
    <location>
        <begin position="4"/>
        <end position="145"/>
    </location>
</feature>
<evidence type="ECO:0000259" key="1">
    <source>
        <dbReference type="Pfam" id="PF01370"/>
    </source>
</evidence>
<name>A0ABP3AV81_9LIST</name>